<keyword evidence="2" id="KW-0472">Membrane</keyword>
<dbReference type="InterPro" id="IPR018537">
    <property type="entry name" value="Peptidoglycan-bd_3"/>
</dbReference>
<dbReference type="InterPro" id="IPR008565">
    <property type="entry name" value="TtsA-like_GH18_dom"/>
</dbReference>
<dbReference type="Proteomes" id="UP000003754">
    <property type="component" value="Segment"/>
</dbReference>
<evidence type="ECO:0000259" key="4">
    <source>
        <dbReference type="Pfam" id="PF09374"/>
    </source>
</evidence>
<evidence type="ECO:0000313" key="5">
    <source>
        <dbReference type="EMBL" id="AFH19708.1"/>
    </source>
</evidence>
<evidence type="ECO:0000256" key="2">
    <source>
        <dbReference type="SAM" id="Phobius"/>
    </source>
</evidence>
<feature type="transmembrane region" description="Helical" evidence="2">
    <location>
        <begin position="235"/>
        <end position="260"/>
    </location>
</feature>
<dbReference type="KEGG" id="vg:14011963"/>
<dbReference type="Pfam" id="PF05838">
    <property type="entry name" value="Glyco_hydro_108"/>
    <property type="match status" value="1"/>
</dbReference>
<dbReference type="OrthoDB" id="16763at10239"/>
<dbReference type="Pfam" id="PF09374">
    <property type="entry name" value="PG_binding_3"/>
    <property type="match status" value="1"/>
</dbReference>
<name>J7FAQ2_9CAUD</name>
<dbReference type="EMBL" id="JQ312117">
    <property type="protein sequence ID" value="AFH19708.1"/>
    <property type="molecule type" value="Genomic_DNA"/>
</dbReference>
<dbReference type="RefSeq" id="YP_007006466.1">
    <property type="nucleotide sequence ID" value="NC_019519.1"/>
</dbReference>
<accession>J7FAQ2</accession>
<keyword evidence="2" id="KW-0812">Transmembrane</keyword>
<dbReference type="SMR" id="J7FAQ2"/>
<dbReference type="CDD" id="cd13926">
    <property type="entry name" value="N-acetylmuramidase_GH108"/>
    <property type="match status" value="1"/>
</dbReference>
<dbReference type="SUPFAM" id="SSF53955">
    <property type="entry name" value="Lysozyme-like"/>
    <property type="match status" value="1"/>
</dbReference>
<sequence length="273" mass="29629">MIAAMIDEFKRSLAKVLVHEGGKVDNKNDPGGRTNQGVIQRTYDAWRRRKGLKTRDVFLMTNDERDDIYYGQYWELIKGDRLAPGVSYVVFDGAVNSGVSQSVKWLQRALGVKADGVIGNETISALHSNQDHDRLIARILELRMAFLKALTTWKHFGKGWTARVNGVRSVGQAWAMGSVGPEVQFVPNGNQRANITDAKKPPATGPADASTGAGSISVVISQTTEQLTPLTNIEFVANAVAVLTIAGAALAIGGIAYRVWAKRRAAELKEALA</sequence>
<reference evidence="5 6" key="1">
    <citation type="submission" date="2011-12" db="EMBL/GenBank/DDBJ databases">
        <title>The genome sequence of the flagella-specific Agrobacterium bacteriophage 7-7-1.</title>
        <authorList>
            <person name="Schmitt R."/>
            <person name="Van den Bossche A."/>
            <person name="Lavigne R."/>
            <person name="Kropinski A.M."/>
        </authorList>
    </citation>
    <scope>NUCLEOTIDE SEQUENCE [LARGE SCALE GENOMIC DNA]</scope>
</reference>
<feature type="region of interest" description="Disordered" evidence="1">
    <location>
        <begin position="193"/>
        <end position="212"/>
    </location>
</feature>
<proteinExistence type="predicted"/>
<evidence type="ECO:0000313" key="6">
    <source>
        <dbReference type="Proteomes" id="UP000003754"/>
    </source>
</evidence>
<feature type="domain" description="TtsA-like Glycoside hydrolase family 108" evidence="3">
    <location>
        <begin position="14"/>
        <end position="98"/>
    </location>
</feature>
<gene>
    <name evidence="5" type="ORF">7-7-1_00010</name>
</gene>
<dbReference type="GeneID" id="14011963"/>
<evidence type="ECO:0000256" key="1">
    <source>
        <dbReference type="SAM" id="MobiDB-lite"/>
    </source>
</evidence>
<dbReference type="Gene3D" id="1.20.141.10">
    <property type="entry name" value="Chitosanase, subunit A, domain 1"/>
    <property type="match status" value="1"/>
</dbReference>
<protein>
    <submittedName>
        <fullName evidence="5">Putative membrane protein</fullName>
    </submittedName>
</protein>
<keyword evidence="2" id="KW-1133">Transmembrane helix</keyword>
<keyword evidence="6" id="KW-1185">Reference proteome</keyword>
<organism evidence="5 6">
    <name type="scientific">Agrobacterium phage 7-7-1</name>
    <dbReference type="NCBI Taxonomy" id="1161931"/>
    <lineage>
        <taxon>Viruses</taxon>
        <taxon>Duplodnaviria</taxon>
        <taxon>Heunggongvirae</taxon>
        <taxon>Uroviricota</taxon>
        <taxon>Caudoviricetes</taxon>
        <taxon>Schmittlotzvirus</taxon>
        <taxon>Schmittlotzvirus sv771</taxon>
    </lineage>
</organism>
<dbReference type="InterPro" id="IPR023346">
    <property type="entry name" value="Lysozyme-like_dom_sf"/>
</dbReference>
<evidence type="ECO:0000259" key="3">
    <source>
        <dbReference type="Pfam" id="PF05838"/>
    </source>
</evidence>
<feature type="domain" description="Peptidoglycan binding" evidence="4">
    <location>
        <begin position="102"/>
        <end position="163"/>
    </location>
</feature>